<organism evidence="1 2">
    <name type="scientific">Holothuria leucospilota</name>
    <name type="common">Black long sea cucumber</name>
    <name type="synonym">Mertensiothuria leucospilota</name>
    <dbReference type="NCBI Taxonomy" id="206669"/>
    <lineage>
        <taxon>Eukaryota</taxon>
        <taxon>Metazoa</taxon>
        <taxon>Echinodermata</taxon>
        <taxon>Eleutherozoa</taxon>
        <taxon>Echinozoa</taxon>
        <taxon>Holothuroidea</taxon>
        <taxon>Aspidochirotacea</taxon>
        <taxon>Aspidochirotida</taxon>
        <taxon>Holothuriidae</taxon>
        <taxon>Holothuria</taxon>
    </lineage>
</organism>
<gene>
    <name evidence="1" type="ORF">HOLleu_03828</name>
</gene>
<accession>A0A9Q1CT29</accession>
<dbReference type="InterPro" id="IPR043502">
    <property type="entry name" value="DNA/RNA_pol_sf"/>
</dbReference>
<proteinExistence type="predicted"/>
<dbReference type="OrthoDB" id="2286242at2759"/>
<sequence length="188" mass="21191">MLGKQKLLVLHGDKYHLVEFQIVETDLVPALGLSTCLTLQLIRRLFSVDAEGSSATTVTREEIIASYPEVFNGLETLEDEYTIRRDENAQPIVQPPKRIAHALVSEPPSWINGMVILEKTNSDVRICIDPKQLNKAIKGEHHPFKSVDDVASKLSDANLLTVLDADQAFWQVEFTESSRHYVTFNTPY</sequence>
<evidence type="ECO:0000313" key="1">
    <source>
        <dbReference type="EMBL" id="KAJ8050575.1"/>
    </source>
</evidence>
<evidence type="ECO:0008006" key="3">
    <source>
        <dbReference type="Google" id="ProtNLM"/>
    </source>
</evidence>
<keyword evidence="2" id="KW-1185">Reference proteome</keyword>
<dbReference type="AlphaFoldDB" id="A0A9Q1CT29"/>
<dbReference type="Gene3D" id="3.30.70.270">
    <property type="match status" value="1"/>
</dbReference>
<dbReference type="Proteomes" id="UP001152320">
    <property type="component" value="Chromosome 1"/>
</dbReference>
<dbReference type="PANTHER" id="PTHR37984">
    <property type="entry name" value="PROTEIN CBG26694"/>
    <property type="match status" value="1"/>
</dbReference>
<protein>
    <recommendedName>
        <fullName evidence="3">Reverse transcriptase domain-containing protein</fullName>
    </recommendedName>
</protein>
<dbReference type="InterPro" id="IPR043128">
    <property type="entry name" value="Rev_trsase/Diguanyl_cyclase"/>
</dbReference>
<dbReference type="SUPFAM" id="SSF56672">
    <property type="entry name" value="DNA/RNA polymerases"/>
    <property type="match status" value="1"/>
</dbReference>
<dbReference type="InterPro" id="IPR050951">
    <property type="entry name" value="Retrovirus_Pol_polyprotein"/>
</dbReference>
<dbReference type="Gene3D" id="3.10.10.10">
    <property type="entry name" value="HIV Type 1 Reverse Transcriptase, subunit A, domain 1"/>
    <property type="match status" value="1"/>
</dbReference>
<dbReference type="EMBL" id="JAIZAY010000001">
    <property type="protein sequence ID" value="KAJ8050575.1"/>
    <property type="molecule type" value="Genomic_DNA"/>
</dbReference>
<name>A0A9Q1CT29_HOLLE</name>
<dbReference type="PANTHER" id="PTHR37984:SF8">
    <property type="entry name" value="CCHC-TYPE DOMAIN-CONTAINING PROTEIN"/>
    <property type="match status" value="1"/>
</dbReference>
<comment type="caution">
    <text evidence="1">The sequence shown here is derived from an EMBL/GenBank/DDBJ whole genome shotgun (WGS) entry which is preliminary data.</text>
</comment>
<reference evidence="1" key="1">
    <citation type="submission" date="2021-10" db="EMBL/GenBank/DDBJ databases">
        <title>Tropical sea cucumber genome reveals ecological adaptation and Cuvierian tubules defense mechanism.</title>
        <authorList>
            <person name="Chen T."/>
        </authorList>
    </citation>
    <scope>NUCLEOTIDE SEQUENCE</scope>
    <source>
        <strain evidence="1">Nanhai2018</strain>
        <tissue evidence="1">Muscle</tissue>
    </source>
</reference>
<evidence type="ECO:0000313" key="2">
    <source>
        <dbReference type="Proteomes" id="UP001152320"/>
    </source>
</evidence>